<comment type="subcellular location">
    <subcellularLocation>
        <location evidence="1">Membrane</location>
        <topology evidence="1">Single-pass type I membrane protein</topology>
    </subcellularLocation>
</comment>
<dbReference type="OrthoDB" id="10026202at2759"/>
<dbReference type="EMBL" id="JH712096">
    <property type="protein sequence ID" value="EFO25867.1"/>
    <property type="molecule type" value="Genomic_DNA"/>
</dbReference>
<dbReference type="InterPro" id="IPR055424">
    <property type="entry name" value="Ig_TMEM132_6th"/>
</dbReference>
<keyword evidence="5" id="KW-0472">Membrane</keyword>
<dbReference type="InterPro" id="IPR031437">
    <property type="entry name" value="Ig_TMEM132_4th"/>
</dbReference>
<feature type="chain" id="PRO_5010333389" evidence="6">
    <location>
        <begin position="19"/>
        <end position="958"/>
    </location>
</feature>
<dbReference type="InParanoid" id="A0A1I7VK46"/>
<gene>
    <name evidence="10 12" type="ORF">LOAG_02617</name>
</gene>
<evidence type="ECO:0000313" key="10">
    <source>
        <dbReference type="EMBL" id="EFO25867.1"/>
    </source>
</evidence>
<dbReference type="eggNOG" id="KOG4789">
    <property type="taxonomic scope" value="Eukaryota"/>
</dbReference>
<dbReference type="RefSeq" id="XP_003138202.1">
    <property type="nucleotide sequence ID" value="XM_003138154.1"/>
</dbReference>
<evidence type="ECO:0000256" key="4">
    <source>
        <dbReference type="ARBA" id="ARBA00022989"/>
    </source>
</evidence>
<evidence type="ECO:0000259" key="9">
    <source>
        <dbReference type="Pfam" id="PF23487"/>
    </source>
</evidence>
<reference evidence="10 11" key="1">
    <citation type="submission" date="2012-04" db="EMBL/GenBank/DDBJ databases">
        <title>The Genome Sequence of Loa loa.</title>
        <authorList>
            <consortium name="The Broad Institute Genome Sequencing Platform"/>
            <consortium name="Broad Institute Genome Sequencing Center for Infectious Disease"/>
            <person name="Nutman T.B."/>
            <person name="Fink D.L."/>
            <person name="Russ C."/>
            <person name="Young S."/>
            <person name="Zeng Q."/>
            <person name="Gargeya S."/>
            <person name="Alvarado L."/>
            <person name="Berlin A."/>
            <person name="Chapman S.B."/>
            <person name="Chen Z."/>
            <person name="Freedman E."/>
            <person name="Gellesch M."/>
            <person name="Goldberg J."/>
            <person name="Griggs A."/>
            <person name="Gujja S."/>
            <person name="Heilman E.R."/>
            <person name="Heiman D."/>
            <person name="Howarth C."/>
            <person name="Mehta T."/>
            <person name="Neiman D."/>
            <person name="Pearson M."/>
            <person name="Roberts A."/>
            <person name="Saif S."/>
            <person name="Shea T."/>
            <person name="Shenoy N."/>
            <person name="Sisk P."/>
            <person name="Stolte C."/>
            <person name="Sykes S."/>
            <person name="White J."/>
            <person name="Yandava C."/>
            <person name="Haas B."/>
            <person name="Henn M.R."/>
            <person name="Nusbaum C."/>
            <person name="Birren B."/>
        </authorList>
    </citation>
    <scope>NUCLEOTIDE SEQUENCE [LARGE SCALE GENOMIC DNA]</scope>
</reference>
<evidence type="ECO:0000259" key="7">
    <source>
        <dbReference type="Pfam" id="PF16070"/>
    </source>
</evidence>
<evidence type="ECO:0000256" key="2">
    <source>
        <dbReference type="ARBA" id="ARBA00006166"/>
    </source>
</evidence>
<name>A0A1I7VK46_LOALO</name>
<sequence length="958" mass="106546">MSSIFVGIYLSVVSDVNAFVLFSPQHGTNYNRTTIFLQNGCPSHSSSVVGTESGRRHVLPLDSIRRPDCAVMIKIASTIISLEKPFVDLVAVADVSLLSHVRQPLCISAQLTLSTSVTVPVSCILSPFDSARQSCLLRIIVPYSWFPLNNGHKQIVTLLHSTDKECGALHAELYRTKIILLSPSPNYGSFDLHRHFPTLHLQLLSPTNFTLAASSLTTLLLHFDYNGTNETRFTAIQIRIWLNSYLKLLSVTSADPKLWTIQVETASHPDTYMTFTCHYHSSSSLDGNFERFNGYIMMMLIKVKGPTETKSKMQSSAIDNDLGKTTTKRVTTQFRIFSDFLYALLPMIKGENLVNTAVLSGKQAAVPMKIFSVTEGGNLDDVTSSSYCLSAESRVLKVSPTCSSIYVDGSELRGMSKVKVHVHFKTMTTSIEVTVWYPRLPITVWLSDPVLNAIKDWQIAVWKWLPSRRKREARQFGCINKYQQAEIRILASYYVGDKETGERIYLSGDRDILFDVTSLTMNHVHSSNIAVAVVLPRQDRIFVVAHRPGSARITVRSNTPNIDYGSAPIVVTEDAVSIRRFAVEGVADIALDIERIPRRAHEYVVSTFVQNTLTYKYQHATLVCRLYFSDEQVLELTDIPSEQYVLRGWSSDEQAIALNHGPGGHNIELIVLQNAKNVIISVSLHSPVQCSEPDSKAIVQIDYPVQVEFNERKFTSTSSMISYSNSTRLESITSSGGWNSEVLLGLIILLAAIIGIVHAIGSKGRQPFNEGYEKLVLPILTRLSSSSSCGKDENSQEWIWLSKAQIDSASINSRYSQKSTMDVADNTSNVSTGSTQRSISYRGSEISVFISPQPAVAINLDSLERHTTSWRGREKAKLKRNAMIDSSSSEHNLSRYSYANLNGYGFTYVASAGNGKSPWNRGEGIAAATSKQVCWRHIDRDFSFDSVPDMDGIRETVT</sequence>
<dbReference type="Proteomes" id="UP000095285">
    <property type="component" value="Unassembled WGS sequence"/>
</dbReference>
<dbReference type="PANTHER" id="PTHR13388">
    <property type="entry name" value="DETONATOR, ISOFORM E"/>
    <property type="match status" value="1"/>
</dbReference>
<dbReference type="GO" id="GO:0016020">
    <property type="term" value="C:membrane"/>
    <property type="evidence" value="ECO:0007669"/>
    <property type="project" value="UniProtKB-SubCell"/>
</dbReference>
<dbReference type="WBParaSite" id="EN70_3436">
    <property type="protein sequence ID" value="EN70_3436"/>
    <property type="gene ID" value="EN70_3436"/>
</dbReference>
<evidence type="ECO:0000259" key="8">
    <source>
        <dbReference type="Pfam" id="PF23486"/>
    </source>
</evidence>
<dbReference type="STRING" id="7209.A0A1I7VK46"/>
<feature type="domain" description="Transmembrane protein TMEM132 sixth" evidence="9">
    <location>
        <begin position="577"/>
        <end position="691"/>
    </location>
</feature>
<organism evidence="11 12">
    <name type="scientific">Loa loa</name>
    <name type="common">Eye worm</name>
    <name type="synonym">Filaria loa</name>
    <dbReference type="NCBI Taxonomy" id="7209"/>
    <lineage>
        <taxon>Eukaryota</taxon>
        <taxon>Metazoa</taxon>
        <taxon>Ecdysozoa</taxon>
        <taxon>Nematoda</taxon>
        <taxon>Chromadorea</taxon>
        <taxon>Rhabditida</taxon>
        <taxon>Spirurina</taxon>
        <taxon>Spiruromorpha</taxon>
        <taxon>Filarioidea</taxon>
        <taxon>Onchocercidae</taxon>
        <taxon>Loa</taxon>
    </lineage>
</organism>
<evidence type="ECO:0000256" key="1">
    <source>
        <dbReference type="ARBA" id="ARBA00004479"/>
    </source>
</evidence>
<accession>A0A1I7VK46</accession>
<dbReference type="CTD" id="9940004"/>
<dbReference type="Pfam" id="PF23487">
    <property type="entry name" value="Ig_TMEM132_6th"/>
    <property type="match status" value="1"/>
</dbReference>
<keyword evidence="4" id="KW-1133">Transmembrane helix</keyword>
<dbReference type="GeneID" id="9940004"/>
<dbReference type="AlphaFoldDB" id="A0A1I7VK46"/>
<evidence type="ECO:0000256" key="5">
    <source>
        <dbReference type="ARBA" id="ARBA00023136"/>
    </source>
</evidence>
<dbReference type="InterPro" id="IPR055423">
    <property type="entry name" value="Ig_TMEM132_5th"/>
</dbReference>
<proteinExistence type="inferred from homology"/>
<feature type="domain" description="Transmembrane protein family 132 fourth" evidence="7">
    <location>
        <begin position="343"/>
        <end position="440"/>
    </location>
</feature>
<dbReference type="KEGG" id="loa:LOAG_02617"/>
<protein>
    <submittedName>
        <fullName evidence="12">TMEM132 domain-containing protein</fullName>
    </submittedName>
</protein>
<reference evidence="12" key="2">
    <citation type="submission" date="2016-11" db="UniProtKB">
        <authorList>
            <consortium name="WormBaseParasite"/>
        </authorList>
    </citation>
    <scope>IDENTIFICATION</scope>
</reference>
<dbReference type="Pfam" id="PF23486">
    <property type="entry name" value="Ig_TMEM132_5th"/>
    <property type="match status" value="1"/>
</dbReference>
<evidence type="ECO:0000313" key="12">
    <source>
        <dbReference type="WBParaSite" id="EN70_3436"/>
    </source>
</evidence>
<dbReference type="Pfam" id="PF16070">
    <property type="entry name" value="Ig_TMEM132_4th"/>
    <property type="match status" value="1"/>
</dbReference>
<keyword evidence="6" id="KW-0732">Signal</keyword>
<feature type="signal peptide" evidence="6">
    <location>
        <begin position="1"/>
        <end position="18"/>
    </location>
</feature>
<dbReference type="InterPro" id="IPR026307">
    <property type="entry name" value="TMEM132"/>
</dbReference>
<accession>A0A1S0U698</accession>
<evidence type="ECO:0000256" key="3">
    <source>
        <dbReference type="ARBA" id="ARBA00022692"/>
    </source>
</evidence>
<keyword evidence="3" id="KW-0812">Transmembrane</keyword>
<comment type="similarity">
    <text evidence="2">Belongs to the TMEM132 family.</text>
</comment>
<feature type="domain" description="Transmembrane protein TMEM132 fifth" evidence="8">
    <location>
        <begin position="444"/>
        <end position="576"/>
    </location>
</feature>
<keyword evidence="11" id="KW-1185">Reference proteome</keyword>
<evidence type="ECO:0000313" key="11">
    <source>
        <dbReference type="Proteomes" id="UP000095285"/>
    </source>
</evidence>
<evidence type="ECO:0000256" key="6">
    <source>
        <dbReference type="SAM" id="SignalP"/>
    </source>
</evidence>
<dbReference type="PANTHER" id="PTHR13388:SF11">
    <property type="entry name" value="DETONATOR, ISOFORM E"/>
    <property type="match status" value="1"/>
</dbReference>
<dbReference type="OMA" id="DWQIAVW"/>